<reference evidence="5" key="2">
    <citation type="submission" date="2018-02" db="EMBL/GenBank/DDBJ databases">
        <title>Complete genome sequence of the Methanococcus maripaludis type strain JJ (DSM 2067), a model for selenoprotein synthesis in Archaea.</title>
        <authorList>
            <person name="Poehlein A."/>
            <person name="Heym D."/>
            <person name="Quitzke V."/>
            <person name="Fersch J."/>
            <person name="Daniel R."/>
            <person name="Rother M."/>
        </authorList>
    </citation>
    <scope>NUCLEOTIDE SEQUENCE [LARGE SCALE GENOMIC DNA]</scope>
    <source>
        <strain evidence="5">DSM 2067</strain>
    </source>
</reference>
<dbReference type="GO" id="GO:0070497">
    <property type="term" value="F:6-carboxytetrahydropterin synthase activity"/>
    <property type="evidence" value="ECO:0007669"/>
    <property type="project" value="UniProtKB-EC"/>
</dbReference>
<evidence type="ECO:0000313" key="23">
    <source>
        <dbReference type="Proteomes" id="UP000590564"/>
    </source>
</evidence>
<reference evidence="15" key="5">
    <citation type="submission" date="2021-03" db="EMBL/GenBank/DDBJ databases">
        <title>Genomic Encyclopedia of Type Strains, Phase IV (KMG-IV): sequencing the most valuable type-strain genomes for metagenomic binning, comparative biology and taxonomic classification.</title>
        <authorList>
            <person name="Goeker M."/>
        </authorList>
    </citation>
    <scope>NUCLEOTIDE SEQUENCE</scope>
    <source>
        <strain evidence="15">DSM 2771</strain>
    </source>
</reference>
<dbReference type="AlphaFoldDB" id="A0A2L1CDC4"/>
<evidence type="ECO:0000313" key="13">
    <source>
        <dbReference type="EMBL" id="MBG0768848.1"/>
    </source>
</evidence>
<dbReference type="Proteomes" id="UP000722095">
    <property type="component" value="Unassembled WGS sequence"/>
</dbReference>
<dbReference type="GeneID" id="10982823"/>
<evidence type="ECO:0000313" key="8">
    <source>
        <dbReference type="EMBL" id="MBA2857780.1"/>
    </source>
</evidence>
<evidence type="ECO:0000313" key="18">
    <source>
        <dbReference type="Proteomes" id="UP000564425"/>
    </source>
</evidence>
<dbReference type="EMBL" id="JACHIQ010000001">
    <property type="protein sequence ID" value="MBB6066999.1"/>
    <property type="molecule type" value="Genomic_DNA"/>
</dbReference>
<dbReference type="SUPFAM" id="SSF55620">
    <property type="entry name" value="Tetrahydrobiopterin biosynthesis enzymes-like"/>
    <property type="match status" value="1"/>
</dbReference>
<evidence type="ECO:0000313" key="15">
    <source>
        <dbReference type="EMBL" id="MBP2218526.1"/>
    </source>
</evidence>
<reference evidence="16" key="1">
    <citation type="journal article" date="2018" name="Genome Announc.">
        <title>Complete Genome Sequence of the Methanococcus maripaludis Type Strain JJ (DSM 2067), a Model for Selenoprotein Synthesis in Archaea.</title>
        <authorList>
            <person name="Poehlein A."/>
            <person name="Heym D."/>
            <person name="Quitzke V."/>
            <person name="Fersch J."/>
            <person name="Daniel R."/>
            <person name="Rother M."/>
        </authorList>
    </citation>
    <scope>NUCLEOTIDE SEQUENCE [LARGE SCALE GENOMIC DNA]</scope>
    <source>
        <strain evidence="16">DSM 2067</strain>
    </source>
</reference>
<dbReference type="Gene3D" id="3.30.479.10">
    <property type="entry name" value="6-pyruvoyl tetrahydropterin synthase/QueD"/>
    <property type="match status" value="1"/>
</dbReference>
<dbReference type="EMBL" id="CP026606">
    <property type="protein sequence ID" value="AVB76966.1"/>
    <property type="molecule type" value="Genomic_DNA"/>
</dbReference>
<dbReference type="EMBL" id="JACDUP010000001">
    <property type="protein sequence ID" value="MBA2868323.1"/>
    <property type="molecule type" value="Genomic_DNA"/>
</dbReference>
<evidence type="ECO:0000313" key="19">
    <source>
        <dbReference type="Proteomes" id="UP000567099"/>
    </source>
</evidence>
<dbReference type="EMBL" id="JAFBBC010000001">
    <property type="protein sequence ID" value="MBM7409288.1"/>
    <property type="molecule type" value="Genomic_DNA"/>
</dbReference>
<dbReference type="InterPro" id="IPR038418">
    <property type="entry name" value="6-PTP_synth/QueD_sf"/>
</dbReference>
<evidence type="ECO:0000313" key="10">
    <source>
        <dbReference type="EMBL" id="MBA2868323.1"/>
    </source>
</evidence>
<evidence type="ECO:0000313" key="7">
    <source>
        <dbReference type="EMBL" id="MBA2850347.1"/>
    </source>
</evidence>
<evidence type="ECO:0000313" key="6">
    <source>
        <dbReference type="EMBL" id="MBA2847147.1"/>
    </source>
</evidence>
<dbReference type="PANTHER" id="PTHR12589:SF7">
    <property type="entry name" value="6-PYRUVOYL TETRAHYDROBIOPTERIN SYNTHASE"/>
    <property type="match status" value="1"/>
</dbReference>
<dbReference type="EMBL" id="JACDUN010000001">
    <property type="protein sequence ID" value="MBA2857780.1"/>
    <property type="molecule type" value="Genomic_DNA"/>
</dbReference>
<evidence type="ECO:0000313" key="16">
    <source>
        <dbReference type="Proteomes" id="UP000239462"/>
    </source>
</evidence>
<keyword evidence="2" id="KW-0479">Metal-binding</keyword>
<dbReference type="Proteomes" id="UP000567099">
    <property type="component" value="Unassembled WGS sequence"/>
</dbReference>
<evidence type="ECO:0000313" key="9">
    <source>
        <dbReference type="EMBL" id="MBA2863478.1"/>
    </source>
</evidence>
<dbReference type="KEGG" id="mmad:MMJJ_15950"/>
<dbReference type="Pfam" id="PF01242">
    <property type="entry name" value="PTPS"/>
    <property type="match status" value="1"/>
</dbReference>
<dbReference type="Proteomes" id="UP000590564">
    <property type="component" value="Unassembled WGS sequence"/>
</dbReference>
<dbReference type="EC" id="4.1.2.50" evidence="5 6"/>
<accession>A0A2L1CDC4</accession>
<dbReference type="EC" id="4.2.3.12" evidence="6"/>
<evidence type="ECO:0000256" key="1">
    <source>
        <dbReference type="ARBA" id="ARBA00001947"/>
    </source>
</evidence>
<keyword evidence="3" id="KW-0862">Zinc</keyword>
<evidence type="ECO:0000313" key="5">
    <source>
        <dbReference type="EMBL" id="AVB76966.1"/>
    </source>
</evidence>
<evidence type="ECO:0000313" key="22">
    <source>
        <dbReference type="Proteomes" id="UP000584706"/>
    </source>
</evidence>
<evidence type="ECO:0000256" key="3">
    <source>
        <dbReference type="ARBA" id="ARBA00022833"/>
    </source>
</evidence>
<reference evidence="17 18" key="3">
    <citation type="submission" date="2020-07" db="EMBL/GenBank/DDBJ databases">
        <title>Genomic Encyclopedia of Type Strains, Phase IV (KMG-V): Genome sequencing to study the core and pangenomes of soil and plant-associated prokaryotes.</title>
        <authorList>
            <person name="Whitman W."/>
        </authorList>
    </citation>
    <scope>NUCLEOTIDE SEQUENCE [LARGE SCALE GENOMIC DNA]</scope>
    <source>
        <strain evidence="7 18">A1</strain>
        <strain evidence="6 21">A5</strain>
        <strain evidence="8 17">C12</strain>
        <strain evidence="9 19">C13</strain>
        <strain evidence="10 20">C14</strain>
        <strain evidence="12 23">D1</strain>
        <strain evidence="11 22">DSM 7078</strain>
        <strain evidence="14">RC</strain>
    </source>
</reference>
<dbReference type="InterPro" id="IPR007115">
    <property type="entry name" value="6-PTP_synth/QueD"/>
</dbReference>
<evidence type="ECO:0000313" key="11">
    <source>
        <dbReference type="EMBL" id="MBB6066999.1"/>
    </source>
</evidence>
<dbReference type="RefSeq" id="WP_011171194.1">
    <property type="nucleotide sequence ID" value="NZ_BAAABJ010000001.1"/>
</dbReference>
<dbReference type="EMBL" id="JACCQJ010000001">
    <property type="protein sequence ID" value="MBG0768848.1"/>
    <property type="molecule type" value="Genomic_DNA"/>
</dbReference>
<dbReference type="GO" id="GO:0046872">
    <property type="term" value="F:metal ion binding"/>
    <property type="evidence" value="ECO:0007669"/>
    <property type="project" value="UniProtKB-KW"/>
</dbReference>
<dbReference type="PANTHER" id="PTHR12589">
    <property type="entry name" value="PYRUVOYL TETRAHYDROBIOPTERIN SYNTHASE"/>
    <property type="match status" value="1"/>
</dbReference>
<dbReference type="Proteomes" id="UP000239462">
    <property type="component" value="Chromosome"/>
</dbReference>
<evidence type="ECO:0000313" key="17">
    <source>
        <dbReference type="Proteomes" id="UP000558015"/>
    </source>
</evidence>
<dbReference type="EMBL" id="JAGINF010000001">
    <property type="protein sequence ID" value="MBP2218526.1"/>
    <property type="molecule type" value="Genomic_DNA"/>
</dbReference>
<dbReference type="GO" id="GO:0003874">
    <property type="term" value="F:6-pyruvoyltetrahydropterin synthase activity"/>
    <property type="evidence" value="ECO:0007669"/>
    <property type="project" value="UniProtKB-EC"/>
</dbReference>
<dbReference type="Proteomes" id="UP000742560">
    <property type="component" value="Unassembled WGS sequence"/>
</dbReference>
<dbReference type="EMBL" id="JACHED010000001">
    <property type="protein sequence ID" value="MBB6496518.1"/>
    <property type="molecule type" value="Genomic_DNA"/>
</dbReference>
<evidence type="ECO:0000256" key="2">
    <source>
        <dbReference type="ARBA" id="ARBA00022723"/>
    </source>
</evidence>
<proteinExistence type="predicted"/>
<comment type="cofactor">
    <cofactor evidence="1">
        <name>Zn(2+)</name>
        <dbReference type="ChEBI" id="CHEBI:29105"/>
    </cofactor>
</comment>
<evidence type="ECO:0000313" key="14">
    <source>
        <dbReference type="EMBL" id="MBM7409288.1"/>
    </source>
</evidence>
<dbReference type="Proteomes" id="UP000571854">
    <property type="component" value="Unassembled WGS sequence"/>
</dbReference>
<dbReference type="Proteomes" id="UP000558015">
    <property type="component" value="Unassembled WGS sequence"/>
</dbReference>
<organism evidence="5 16">
    <name type="scientific">Methanococcus maripaludis</name>
    <name type="common">Methanococcus deltae</name>
    <dbReference type="NCBI Taxonomy" id="39152"/>
    <lineage>
        <taxon>Archaea</taxon>
        <taxon>Methanobacteriati</taxon>
        <taxon>Methanobacteriota</taxon>
        <taxon>Methanomada group</taxon>
        <taxon>Methanococci</taxon>
        <taxon>Methanococcales</taxon>
        <taxon>Methanococcaceae</taxon>
        <taxon>Methanococcus</taxon>
    </lineage>
</organism>
<evidence type="ECO:0000313" key="20">
    <source>
        <dbReference type="Proteomes" id="UP000571751"/>
    </source>
</evidence>
<protein>
    <submittedName>
        <fullName evidence="5">6-carboxy-5,6,7,8-tetrahydropterin synthase</fullName>
    </submittedName>
    <submittedName>
        <fullName evidence="13">6-carboxytetrahydropterin synthase QueD</fullName>
    </submittedName>
    <submittedName>
        <fullName evidence="6">6-pyruvoyltetrahydropterin/6-carboxytetrahydropterin synthase</fullName>
        <ecNumber evidence="5 6">4.1.2.50</ecNumber>
        <ecNumber evidence="6">4.2.3.12</ecNumber>
    </submittedName>
</protein>
<dbReference type="EMBL" id="JACDUJ010000001">
    <property type="protein sequence ID" value="MBA2847147.1"/>
    <property type="molecule type" value="Genomic_DNA"/>
</dbReference>
<evidence type="ECO:0000313" key="12">
    <source>
        <dbReference type="EMBL" id="MBB6496518.1"/>
    </source>
</evidence>
<dbReference type="EMBL" id="JACDUO010000001">
    <property type="protein sequence ID" value="MBA2863478.1"/>
    <property type="molecule type" value="Genomic_DNA"/>
</dbReference>
<reference evidence="13" key="4">
    <citation type="submission" date="2020-07" db="EMBL/GenBank/DDBJ databases">
        <title>Severe corrosion of carbon steel in oil field produced water can be linked to methanogenic archaea containing a special type of NiFe hydrogenase.</title>
        <authorList>
            <person name="Lahme S."/>
            <person name="Mand J."/>
            <person name="Longwell J."/>
            <person name="Smith R."/>
            <person name="Enning D."/>
        </authorList>
    </citation>
    <scope>NUCLEOTIDE SEQUENCE</scope>
    <source>
        <strain evidence="13">MIC098Bin5</strain>
    </source>
</reference>
<dbReference type="EMBL" id="JACDUH010000001">
    <property type="protein sequence ID" value="MBA2850347.1"/>
    <property type="molecule type" value="Genomic_DNA"/>
</dbReference>
<evidence type="ECO:0000313" key="21">
    <source>
        <dbReference type="Proteomes" id="UP000571854"/>
    </source>
</evidence>
<dbReference type="Proteomes" id="UP000584706">
    <property type="component" value="Unassembled WGS sequence"/>
</dbReference>
<evidence type="ECO:0000256" key="4">
    <source>
        <dbReference type="ARBA" id="ARBA00023239"/>
    </source>
</evidence>
<sequence length="167" mass="19077">MILELNGIYAGLRFSAAHIVFGHDSCGVIHGHSYYVDVKLSGEPSGEFGFVCDFKILKQIVKELCSELDHKLLVPRDHENMEYSMEGDSIYLEYVEKSGNVKKYMFPVEDINLLPLKSTTAEDLSIYFTNYIEDKLQKMDLEKSIEWIETTVNEGIGQGARYTLHLK</sequence>
<dbReference type="Proteomes" id="UP000571751">
    <property type="component" value="Unassembled WGS sequence"/>
</dbReference>
<keyword evidence="4 5" id="KW-0456">Lyase</keyword>
<dbReference type="OMA" id="CAHFIAF"/>
<dbReference type="Proteomes" id="UP000714405">
    <property type="component" value="Unassembled WGS sequence"/>
</dbReference>
<gene>
    <name evidence="5" type="primary">queD</name>
    <name evidence="13" type="ORF">H0S71_02935</name>
    <name evidence="14" type="ORF">HNP85_000960</name>
    <name evidence="7" type="ORF">HNP86_000478</name>
    <name evidence="6" type="ORF">HNP88_001331</name>
    <name evidence="8" type="ORF">HNP93_000481</name>
    <name evidence="9" type="ORF">HNP94_000478</name>
    <name evidence="10" type="ORF">HNP95_000482</name>
    <name evidence="12" type="ORF">HNP96_000539</name>
    <name evidence="11" type="ORF">HNP97_000489</name>
    <name evidence="15" type="ORF">J2745_000001</name>
    <name evidence="5" type="ORF">MMJJ_15950</name>
</gene>
<dbReference type="Proteomes" id="UP000564425">
    <property type="component" value="Unassembled WGS sequence"/>
</dbReference>
<name>A0A2L1CDC4_METMI</name>